<dbReference type="RefSeq" id="WP_011497190.1">
    <property type="nucleotide sequence ID" value="NC_007954.1"/>
</dbReference>
<keyword evidence="1" id="KW-0472">Membrane</keyword>
<dbReference type="GO" id="GO:0016020">
    <property type="term" value="C:membrane"/>
    <property type="evidence" value="ECO:0007669"/>
    <property type="project" value="GOC"/>
</dbReference>
<dbReference type="OrthoDB" id="5515308at2"/>
<reference evidence="2 3" key="1">
    <citation type="submission" date="2006-03" db="EMBL/GenBank/DDBJ databases">
        <title>Complete sequence of Shewanella denitrificans OS217.</title>
        <authorList>
            <consortium name="US DOE Joint Genome Institute"/>
            <person name="Copeland A."/>
            <person name="Lucas S."/>
            <person name="Lapidus A."/>
            <person name="Barry K."/>
            <person name="Detter J.C."/>
            <person name="Glavina del Rio T."/>
            <person name="Hammon N."/>
            <person name="Israni S."/>
            <person name="Dalin E."/>
            <person name="Tice H."/>
            <person name="Pitluck S."/>
            <person name="Brettin T."/>
            <person name="Bruce D."/>
            <person name="Han C."/>
            <person name="Tapia R."/>
            <person name="Gilna P."/>
            <person name="Kiss H."/>
            <person name="Schmutz J."/>
            <person name="Larimer F."/>
            <person name="Land M."/>
            <person name="Hauser L."/>
            <person name="Kyrpides N."/>
            <person name="Lykidis A."/>
            <person name="Richardson P."/>
        </authorList>
    </citation>
    <scope>NUCLEOTIDE SEQUENCE [LARGE SCALE GENOMIC DNA]</scope>
    <source>
        <strain evidence="3">OS217 / ATCC BAA-1090 / DSM 15013</strain>
    </source>
</reference>
<protein>
    <recommendedName>
        <fullName evidence="4">PRS2 protein</fullName>
    </recommendedName>
</protein>
<evidence type="ECO:0000256" key="1">
    <source>
        <dbReference type="SAM" id="Phobius"/>
    </source>
</evidence>
<dbReference type="EMBL" id="CP000302">
    <property type="protein sequence ID" value="ABE56040.1"/>
    <property type="molecule type" value="Genomic_DNA"/>
</dbReference>
<feature type="transmembrane region" description="Helical" evidence="1">
    <location>
        <begin position="21"/>
        <end position="43"/>
    </location>
</feature>
<evidence type="ECO:0000313" key="3">
    <source>
        <dbReference type="Proteomes" id="UP000001982"/>
    </source>
</evidence>
<evidence type="ECO:0008006" key="4">
    <source>
        <dbReference type="Google" id="ProtNLM"/>
    </source>
</evidence>
<feature type="transmembrane region" description="Helical" evidence="1">
    <location>
        <begin position="97"/>
        <end position="114"/>
    </location>
</feature>
<sequence length="177" mass="20486">MKSAVEQLATYKSVHLNPKNIRTHFVGVPLIIWSAFLMFGTLRFAWQDYQISAAMVLTLVVLAYYMALHMRLALGLVLFILPVLYTSELVVHSEHPFIIAISLFVIGWVIQFVGHKYEKAKPAFVDDLNQLLIGPFFLMAEVYFMMGWERELEEAITPIAIEKRRALEDKRRANEKR</sequence>
<dbReference type="KEGG" id="sdn:Sden_2761"/>
<dbReference type="AlphaFoldDB" id="Q12KI6"/>
<dbReference type="GO" id="GO:0046521">
    <property type="term" value="P:sphingoid catabolic process"/>
    <property type="evidence" value="ECO:0007669"/>
    <property type="project" value="TreeGrafter"/>
</dbReference>
<keyword evidence="3" id="KW-1185">Reference proteome</keyword>
<organism evidence="2 3">
    <name type="scientific">Shewanella denitrificans (strain OS217 / ATCC BAA-1090 / DSM 15013)</name>
    <dbReference type="NCBI Taxonomy" id="318161"/>
    <lineage>
        <taxon>Bacteria</taxon>
        <taxon>Pseudomonadati</taxon>
        <taxon>Pseudomonadota</taxon>
        <taxon>Gammaproteobacteria</taxon>
        <taxon>Alteromonadales</taxon>
        <taxon>Shewanellaceae</taxon>
        <taxon>Shewanella</taxon>
    </lineage>
</organism>
<dbReference type="Proteomes" id="UP000001982">
    <property type="component" value="Chromosome"/>
</dbReference>
<evidence type="ECO:0000313" key="2">
    <source>
        <dbReference type="EMBL" id="ABE56040.1"/>
    </source>
</evidence>
<proteinExistence type="predicted"/>
<keyword evidence="1" id="KW-0812">Transmembrane</keyword>
<dbReference type="STRING" id="318161.Sden_2761"/>
<keyword evidence="1" id="KW-1133">Transmembrane helix</keyword>
<accession>Q12KI6</accession>
<dbReference type="eggNOG" id="COG4539">
    <property type="taxonomic scope" value="Bacteria"/>
</dbReference>
<dbReference type="PANTHER" id="PTHR28026:SF9">
    <property type="entry name" value="2-HYDROXY-PALMITIC ACID DIOXYGENASE MPO1"/>
    <property type="match status" value="1"/>
</dbReference>
<dbReference type="Pfam" id="PF06127">
    <property type="entry name" value="Mpo1-like"/>
    <property type="match status" value="1"/>
</dbReference>
<gene>
    <name evidence="2" type="ordered locus">Sden_2761</name>
</gene>
<dbReference type="PANTHER" id="PTHR28026">
    <property type="entry name" value="DUF962 DOMAIN PROTEIN (AFU_ORTHOLOGUE AFUA_8G05310)"/>
    <property type="match status" value="1"/>
</dbReference>
<name>Q12KI6_SHEDO</name>
<dbReference type="HOGENOM" id="CLU_081702_2_0_6"/>
<dbReference type="InterPro" id="IPR009305">
    <property type="entry name" value="Mpo1-like"/>
</dbReference>